<evidence type="ECO:0000313" key="1">
    <source>
        <dbReference type="EMBL" id="SPJ81509.1"/>
    </source>
</evidence>
<reference evidence="1" key="1">
    <citation type="submission" date="2018-03" db="EMBL/GenBank/DDBJ databases">
        <authorList>
            <person name="Guldener U."/>
        </authorList>
    </citation>
    <scope>NUCLEOTIDE SEQUENCE</scope>
</reference>
<keyword evidence="2" id="KW-1185">Reference proteome</keyword>
<sequence length="133" mass="14608">MSNGNFDNDEDLVMGGTAEASAYNIPASILQTFPCLMAEGREALRQQLEFVTSTVLLHPAEQALRVDNARAIMGRSKLINDLLTSLYQAAQNLASLDRVNIDEEYRKEIKQALDEPANSSAVECPTSAEYTRA</sequence>
<protein>
    <submittedName>
        <fullName evidence="1">Uncharacterized protein</fullName>
    </submittedName>
</protein>
<gene>
    <name evidence="1" type="ORF">FTOL_08914</name>
</gene>
<comment type="caution">
    <text evidence="1">The sequence shown here is derived from an EMBL/GenBank/DDBJ whole genome shotgun (WGS) entry which is preliminary data.</text>
</comment>
<proteinExistence type="predicted"/>
<name>A0AAE8ME36_9HYPO</name>
<dbReference type="AlphaFoldDB" id="A0AAE8ME36"/>
<dbReference type="EMBL" id="ONZP01000320">
    <property type="protein sequence ID" value="SPJ81509.1"/>
    <property type="molecule type" value="Genomic_DNA"/>
</dbReference>
<dbReference type="Proteomes" id="UP001187734">
    <property type="component" value="Unassembled WGS sequence"/>
</dbReference>
<organism evidence="1 2">
    <name type="scientific">Fusarium torulosum</name>
    <dbReference type="NCBI Taxonomy" id="33205"/>
    <lineage>
        <taxon>Eukaryota</taxon>
        <taxon>Fungi</taxon>
        <taxon>Dikarya</taxon>
        <taxon>Ascomycota</taxon>
        <taxon>Pezizomycotina</taxon>
        <taxon>Sordariomycetes</taxon>
        <taxon>Hypocreomycetidae</taxon>
        <taxon>Hypocreales</taxon>
        <taxon>Nectriaceae</taxon>
        <taxon>Fusarium</taxon>
    </lineage>
</organism>
<accession>A0AAE8ME36</accession>
<evidence type="ECO:0000313" key="2">
    <source>
        <dbReference type="Proteomes" id="UP001187734"/>
    </source>
</evidence>